<organism evidence="1 2">
    <name type="scientific">Gigaspora margarita</name>
    <dbReference type="NCBI Taxonomy" id="4874"/>
    <lineage>
        <taxon>Eukaryota</taxon>
        <taxon>Fungi</taxon>
        <taxon>Fungi incertae sedis</taxon>
        <taxon>Mucoromycota</taxon>
        <taxon>Glomeromycotina</taxon>
        <taxon>Glomeromycetes</taxon>
        <taxon>Diversisporales</taxon>
        <taxon>Gigasporaceae</taxon>
        <taxon>Gigaspora</taxon>
    </lineage>
</organism>
<protein>
    <submittedName>
        <fullName evidence="1">9402_t:CDS:1</fullName>
    </submittedName>
</protein>
<evidence type="ECO:0000313" key="2">
    <source>
        <dbReference type="Proteomes" id="UP000789901"/>
    </source>
</evidence>
<name>A0ABN7XGX6_GIGMA</name>
<feature type="non-terminal residue" evidence="1">
    <location>
        <position position="1"/>
    </location>
</feature>
<gene>
    <name evidence="1" type="ORF">GMARGA_LOCUS42065</name>
</gene>
<keyword evidence="2" id="KW-1185">Reference proteome</keyword>
<reference evidence="1 2" key="1">
    <citation type="submission" date="2021-06" db="EMBL/GenBank/DDBJ databases">
        <authorList>
            <person name="Kallberg Y."/>
            <person name="Tangrot J."/>
            <person name="Rosling A."/>
        </authorList>
    </citation>
    <scope>NUCLEOTIDE SEQUENCE [LARGE SCALE GENOMIC DNA]</scope>
    <source>
        <strain evidence="1 2">120-4 pot B 10/14</strain>
    </source>
</reference>
<accession>A0ABN7XGX6</accession>
<feature type="non-terminal residue" evidence="1">
    <location>
        <position position="64"/>
    </location>
</feature>
<evidence type="ECO:0000313" key="1">
    <source>
        <dbReference type="EMBL" id="CAG8853244.1"/>
    </source>
</evidence>
<sequence length="64" mass="7634">LPNTHEYTEGYLEDVYNALQVSLKSIINMVNSKNIIEIWRVSLFDQFNYNYSHYIVLLTNNTYL</sequence>
<dbReference type="EMBL" id="CAJVQB010121724">
    <property type="protein sequence ID" value="CAG8853244.1"/>
    <property type="molecule type" value="Genomic_DNA"/>
</dbReference>
<comment type="caution">
    <text evidence="1">The sequence shown here is derived from an EMBL/GenBank/DDBJ whole genome shotgun (WGS) entry which is preliminary data.</text>
</comment>
<proteinExistence type="predicted"/>
<dbReference type="Proteomes" id="UP000789901">
    <property type="component" value="Unassembled WGS sequence"/>
</dbReference>